<evidence type="ECO:0000259" key="5">
    <source>
        <dbReference type="Pfam" id="PF08479"/>
    </source>
</evidence>
<keyword evidence="1" id="KW-0472">Membrane</keyword>
<keyword evidence="3" id="KW-0998">Cell outer membrane</keyword>
<dbReference type="PANTHER" id="PTHR34597">
    <property type="entry name" value="SLR1661 PROTEIN"/>
    <property type="match status" value="1"/>
</dbReference>
<evidence type="ECO:0000256" key="1">
    <source>
        <dbReference type="ARBA" id="ARBA00022452"/>
    </source>
</evidence>
<keyword evidence="2" id="KW-0812">Transmembrane</keyword>
<comment type="caution">
    <text evidence="6">The sequence shown here is derived from an EMBL/GenBank/DDBJ whole genome shotgun (WGS) entry which is preliminary data.</text>
</comment>
<dbReference type="GO" id="GO:0098046">
    <property type="term" value="C:type V protein secretion system complex"/>
    <property type="evidence" value="ECO:0007669"/>
    <property type="project" value="TreeGrafter"/>
</dbReference>
<feature type="domain" description="Haemolysin activator HlyB C-terminal" evidence="4">
    <location>
        <begin position="209"/>
        <end position="511"/>
    </location>
</feature>
<dbReference type="InterPro" id="IPR051544">
    <property type="entry name" value="TPS_OM_transporter"/>
</dbReference>
<evidence type="ECO:0000256" key="3">
    <source>
        <dbReference type="ARBA" id="ARBA00023237"/>
    </source>
</evidence>
<protein>
    <recommendedName>
        <fullName evidence="8">Hemolysin activation/secretion protein</fullName>
    </recommendedName>
</protein>
<evidence type="ECO:0000313" key="6">
    <source>
        <dbReference type="EMBL" id="PAU80447.1"/>
    </source>
</evidence>
<dbReference type="Gene3D" id="2.40.160.50">
    <property type="entry name" value="membrane protein fhac: a member of the omp85/tpsb transporter family"/>
    <property type="match status" value="1"/>
</dbReference>
<dbReference type="AlphaFoldDB" id="A0A2A2F6Z3"/>
<feature type="domain" description="Polypeptide-transport-associated ShlB-type" evidence="5">
    <location>
        <begin position="99"/>
        <end position="148"/>
    </location>
</feature>
<proteinExistence type="predicted"/>
<dbReference type="Pfam" id="PF08479">
    <property type="entry name" value="POTRA_2"/>
    <property type="match status" value="1"/>
</dbReference>
<evidence type="ECO:0000259" key="4">
    <source>
        <dbReference type="Pfam" id="PF03865"/>
    </source>
</evidence>
<sequence>MPGRLLLSDSITCCFRGLFLLLVVTVCTVATDAVAGNGLTFELIPPEQIEELEEERGVIEDGKLVVRRVHLKGKRLLFPERDITRPYLQEVVVNEYIQRGPLLSVSEIHNLAYALTRAYRDKGLAFVEVYVTPQEVVAGEVVLRVLVGNLSEVRVLGASHYTAEQLIEPFESQFSVPVYVPEVERGIDRINRLPGLEVYGVFSAGRERGETRLNLRVTEEKARQTRVVLDNHGLEETGRHRLQVQHQENNLWGMGETLRVTATATEQSGTLMGSFDYSRPLAYSQRWGLGVSRSQFEVDGQFAALGLSGELDTVSGHWSMEPETDAPTRWYTALAYKRARVDSDSFPGLLGQTSDYVTALLRFDKGFQTQLPHLVQYFDVTPLVGQTVETENTNLDGAFFTLKTGYSLRYDWQGASLYPSRFILKGQYSPDPLPSSERINLTGAGAVRGYEPGRFNAETALRATFEQQLYEFRWGGGWQVRPMIFTDVARGWQENAGNSQARFWGGGAGLDLSYGESLQADINWAIPIDQKSPTMNRPENNSLIHGSLSFSF</sequence>
<organism evidence="6 7">
    <name type="scientific">Halovibrio salipaludis</name>
    <dbReference type="NCBI Taxonomy" id="2032626"/>
    <lineage>
        <taxon>Bacteria</taxon>
        <taxon>Pseudomonadati</taxon>
        <taxon>Pseudomonadota</taxon>
        <taxon>Gammaproteobacteria</taxon>
        <taxon>Oceanospirillales</taxon>
        <taxon>Halomonadaceae</taxon>
        <taxon>Halovibrio</taxon>
    </lineage>
</organism>
<dbReference type="PANTHER" id="PTHR34597:SF3">
    <property type="entry name" value="OUTER MEMBRANE TRANSPORTER CDIB"/>
    <property type="match status" value="1"/>
</dbReference>
<keyword evidence="1" id="KW-1134">Transmembrane beta strand</keyword>
<dbReference type="Proteomes" id="UP000218896">
    <property type="component" value="Unassembled WGS sequence"/>
</dbReference>
<dbReference type="GO" id="GO:0046819">
    <property type="term" value="P:protein secretion by the type V secretion system"/>
    <property type="evidence" value="ECO:0007669"/>
    <property type="project" value="TreeGrafter"/>
</dbReference>
<reference evidence="6 7" key="1">
    <citation type="submission" date="2017-08" db="EMBL/GenBank/DDBJ databases">
        <title>Halovibrio sewagensis sp. nov., isolated from wastewater of high salinity.</title>
        <authorList>
            <person name="Dong X."/>
            <person name="Zhang G."/>
        </authorList>
    </citation>
    <scope>NUCLEOTIDE SEQUENCE [LARGE SCALE GENOMIC DNA]</scope>
    <source>
        <strain evidence="6 7">YL5-2</strain>
    </source>
</reference>
<dbReference type="Pfam" id="PF03865">
    <property type="entry name" value="ShlB"/>
    <property type="match status" value="1"/>
</dbReference>
<evidence type="ECO:0000313" key="7">
    <source>
        <dbReference type="Proteomes" id="UP000218896"/>
    </source>
</evidence>
<dbReference type="InterPro" id="IPR013686">
    <property type="entry name" value="Polypept-transport_assoc_ShlB"/>
</dbReference>
<evidence type="ECO:0008006" key="8">
    <source>
        <dbReference type="Google" id="ProtNLM"/>
    </source>
</evidence>
<keyword evidence="7" id="KW-1185">Reference proteome</keyword>
<name>A0A2A2F6Z3_9GAMM</name>
<dbReference type="Gene3D" id="3.10.20.310">
    <property type="entry name" value="membrane protein fhac"/>
    <property type="match status" value="1"/>
</dbReference>
<accession>A0A2A2F6Z3</accession>
<dbReference type="EMBL" id="NSKD01000003">
    <property type="protein sequence ID" value="PAU80447.1"/>
    <property type="molecule type" value="Genomic_DNA"/>
</dbReference>
<dbReference type="GO" id="GO:0008320">
    <property type="term" value="F:protein transmembrane transporter activity"/>
    <property type="evidence" value="ECO:0007669"/>
    <property type="project" value="TreeGrafter"/>
</dbReference>
<dbReference type="InterPro" id="IPR005565">
    <property type="entry name" value="Hemolysn_activator_HlyB_C"/>
</dbReference>
<gene>
    <name evidence="6" type="ORF">CK501_08350</name>
</gene>
<evidence type="ECO:0000256" key="2">
    <source>
        <dbReference type="ARBA" id="ARBA00022692"/>
    </source>
</evidence>